<reference evidence="10 11" key="1">
    <citation type="submission" date="2016-05" db="EMBL/GenBank/DDBJ databases">
        <title>Genomic and physiological characterization of Planctopirus sp. isolated from fresh water lake.</title>
        <authorList>
            <person name="Subhash Y."/>
            <person name="Ramana C."/>
        </authorList>
    </citation>
    <scope>NUCLEOTIDE SEQUENCE [LARGE SCALE GENOMIC DNA]</scope>
    <source>
        <strain evidence="10 11">JC280</strain>
    </source>
</reference>
<dbReference type="OrthoDB" id="9806940at2"/>
<keyword evidence="5" id="KW-0521">NADP</keyword>
<accession>A0A1C3EFA8</accession>
<organism evidence="10 11">
    <name type="scientific">Planctopirus hydrillae</name>
    <dbReference type="NCBI Taxonomy" id="1841610"/>
    <lineage>
        <taxon>Bacteria</taxon>
        <taxon>Pseudomonadati</taxon>
        <taxon>Planctomycetota</taxon>
        <taxon>Planctomycetia</taxon>
        <taxon>Planctomycetales</taxon>
        <taxon>Planctomycetaceae</taxon>
        <taxon>Planctopirus</taxon>
    </lineage>
</organism>
<dbReference type="GO" id="GO:0008106">
    <property type="term" value="F:alcohol dehydrogenase (NADP+) activity"/>
    <property type="evidence" value="ECO:0007669"/>
    <property type="project" value="UniProtKB-EC"/>
</dbReference>
<dbReference type="GO" id="GO:0008270">
    <property type="term" value="F:zinc ion binding"/>
    <property type="evidence" value="ECO:0007669"/>
    <property type="project" value="InterPro"/>
</dbReference>
<dbReference type="Proteomes" id="UP000094828">
    <property type="component" value="Unassembled WGS sequence"/>
</dbReference>
<dbReference type="AlphaFoldDB" id="A0A1C3EFA8"/>
<dbReference type="PANTHER" id="PTHR42683">
    <property type="entry name" value="ALDEHYDE REDUCTASE"/>
    <property type="match status" value="1"/>
</dbReference>
<dbReference type="STRING" id="1841610.A6X21_21805"/>
<comment type="similarity">
    <text evidence="2 8">Belongs to the zinc-containing alcohol dehydrogenase family.</text>
</comment>
<dbReference type="SUPFAM" id="SSF50129">
    <property type="entry name" value="GroES-like"/>
    <property type="match status" value="1"/>
</dbReference>
<sequence length="339" mass="36521">MTKSVRAYAAKSLNAPLEVMEFQWGELPRGQVEVQVESCGICHSDLSMLHNDWGMTQFPFVGGHEAIGKIVSVGEGVDTTRIGQRVGVGWTSQSCMTCSTCMSGDHNMCAAAEGTIVGRHGGFAERMRCQAQWALPLPDALDPLTSGPLFCGGITVFNPLMQFGIQPTARVGVVGIGGLGHMALKFARAWGCEVVAFTSSDSKRDEAIELGAHRVLNSRDDAALAPHFGTFDLIISTVNVSLNWPLYINLLAPRGRLHTVGAIAEPVGLIAFPMIMGQKSFSGSPTGSPVSMAKMLSFCERHQIAPVTEAFPLSEINKAFDHLKSGQARYRIVLESDWK</sequence>
<evidence type="ECO:0000256" key="6">
    <source>
        <dbReference type="ARBA" id="ARBA00023002"/>
    </source>
</evidence>
<dbReference type="PROSITE" id="PS00065">
    <property type="entry name" value="D_2_HYDROXYACID_DH_1"/>
    <property type="match status" value="1"/>
</dbReference>
<dbReference type="EMBL" id="LYDR01000072">
    <property type="protein sequence ID" value="ODA31911.1"/>
    <property type="molecule type" value="Genomic_DNA"/>
</dbReference>
<evidence type="ECO:0000256" key="1">
    <source>
        <dbReference type="ARBA" id="ARBA00001947"/>
    </source>
</evidence>
<dbReference type="InterPro" id="IPR013149">
    <property type="entry name" value="ADH-like_C"/>
</dbReference>
<dbReference type="InterPro" id="IPR011032">
    <property type="entry name" value="GroES-like_sf"/>
</dbReference>
<keyword evidence="11" id="KW-1185">Reference proteome</keyword>
<protein>
    <recommendedName>
        <fullName evidence="7">alcohol dehydrogenase (NADP(+))</fullName>
        <ecNumber evidence="7">1.1.1.2</ecNumber>
    </recommendedName>
</protein>
<comment type="cofactor">
    <cofactor evidence="1 8">
        <name>Zn(2+)</name>
        <dbReference type="ChEBI" id="CHEBI:29105"/>
    </cofactor>
</comment>
<evidence type="ECO:0000256" key="4">
    <source>
        <dbReference type="ARBA" id="ARBA00022833"/>
    </source>
</evidence>
<keyword evidence="3 8" id="KW-0479">Metal-binding</keyword>
<evidence type="ECO:0000256" key="7">
    <source>
        <dbReference type="ARBA" id="ARBA00024074"/>
    </source>
</evidence>
<dbReference type="InterPro" id="IPR047109">
    <property type="entry name" value="CAD-like"/>
</dbReference>
<evidence type="ECO:0000256" key="2">
    <source>
        <dbReference type="ARBA" id="ARBA00008072"/>
    </source>
</evidence>
<dbReference type="Gene3D" id="3.40.50.720">
    <property type="entry name" value="NAD(P)-binding Rossmann-like Domain"/>
    <property type="match status" value="1"/>
</dbReference>
<keyword evidence="4 8" id="KW-0862">Zinc</keyword>
<dbReference type="Pfam" id="PF00107">
    <property type="entry name" value="ADH_zinc_N"/>
    <property type="match status" value="1"/>
</dbReference>
<evidence type="ECO:0000313" key="11">
    <source>
        <dbReference type="Proteomes" id="UP000094828"/>
    </source>
</evidence>
<dbReference type="Pfam" id="PF08240">
    <property type="entry name" value="ADH_N"/>
    <property type="match status" value="1"/>
</dbReference>
<dbReference type="SMART" id="SM00829">
    <property type="entry name" value="PKS_ER"/>
    <property type="match status" value="1"/>
</dbReference>
<proteinExistence type="inferred from homology"/>
<dbReference type="InterPro" id="IPR013154">
    <property type="entry name" value="ADH-like_N"/>
</dbReference>
<comment type="caution">
    <text evidence="10">The sequence shown here is derived from an EMBL/GenBank/DDBJ whole genome shotgun (WGS) entry which is preliminary data.</text>
</comment>
<dbReference type="InterPro" id="IPR029752">
    <property type="entry name" value="D-isomer_DH_CS1"/>
</dbReference>
<evidence type="ECO:0000259" key="9">
    <source>
        <dbReference type="SMART" id="SM00829"/>
    </source>
</evidence>
<dbReference type="EC" id="1.1.1.2" evidence="7"/>
<dbReference type="FunFam" id="3.40.50.720:FF:000022">
    <property type="entry name" value="Cinnamyl alcohol dehydrogenase"/>
    <property type="match status" value="1"/>
</dbReference>
<evidence type="ECO:0000256" key="3">
    <source>
        <dbReference type="ARBA" id="ARBA00022723"/>
    </source>
</evidence>
<gene>
    <name evidence="10" type="ORF">A6X21_21805</name>
</gene>
<dbReference type="SUPFAM" id="SSF51735">
    <property type="entry name" value="NAD(P)-binding Rossmann-fold domains"/>
    <property type="match status" value="1"/>
</dbReference>
<evidence type="ECO:0000313" key="10">
    <source>
        <dbReference type="EMBL" id="ODA31911.1"/>
    </source>
</evidence>
<keyword evidence="6" id="KW-0560">Oxidoreductase</keyword>
<dbReference type="FunFam" id="3.90.180.10:FF:000018">
    <property type="entry name" value="NAD(P)-dependent alcohol dehydrogenase"/>
    <property type="match status" value="1"/>
</dbReference>
<evidence type="ECO:0000256" key="8">
    <source>
        <dbReference type="RuleBase" id="RU361277"/>
    </source>
</evidence>
<feature type="domain" description="Enoyl reductase (ER)" evidence="9">
    <location>
        <begin position="12"/>
        <end position="334"/>
    </location>
</feature>
<dbReference type="InterPro" id="IPR002328">
    <property type="entry name" value="ADH_Zn_CS"/>
</dbReference>
<name>A0A1C3EFA8_9PLAN</name>
<dbReference type="CDD" id="cd05283">
    <property type="entry name" value="CAD1"/>
    <property type="match status" value="1"/>
</dbReference>
<dbReference type="Gene3D" id="3.90.180.10">
    <property type="entry name" value="Medium-chain alcohol dehydrogenases, catalytic domain"/>
    <property type="match status" value="1"/>
</dbReference>
<evidence type="ECO:0000256" key="5">
    <source>
        <dbReference type="ARBA" id="ARBA00022857"/>
    </source>
</evidence>
<dbReference type="PROSITE" id="PS00059">
    <property type="entry name" value="ADH_ZINC"/>
    <property type="match status" value="1"/>
</dbReference>
<dbReference type="InterPro" id="IPR036291">
    <property type="entry name" value="NAD(P)-bd_dom_sf"/>
</dbReference>
<dbReference type="InterPro" id="IPR020843">
    <property type="entry name" value="ER"/>
</dbReference>